<keyword evidence="1" id="KW-0012">Acyltransferase</keyword>
<comment type="caution">
    <text evidence="1">The sequence shown here is derived from an EMBL/GenBank/DDBJ whole genome shotgun (WGS) entry which is preliminary data.</text>
</comment>
<sequence length="242" mass="27100">MSTDLFLQRCQQLAAKAGPGGSAAGPTPELSDADSLIGFFQTLRPDGGDLASVFNTLPQGADLVDRLERVYQLAGDQQRPGGGKDAFFIVRTPDQLTVEAAEHHADQWIDGLRQIAEVVGDETTANALQVRPKIRVLEGIPPKHPKLPEHRSDLLSVFLERCEELCGKVENVDPHADLMRPAYYFIACDAMLRDYLMWPFYAQQTTLTDPLRSYFTLWAHGVKYRIFREDQVDLYLPREAAV</sequence>
<keyword evidence="1" id="KW-0449">Lipoprotein</keyword>
<reference evidence="1 2" key="1">
    <citation type="submission" date="2019-08" db="EMBL/GenBank/DDBJ databases">
        <authorList>
            <person name="Dhanesh K."/>
            <person name="Kumar G."/>
            <person name="Sasikala C."/>
            <person name="Venkata Ramana C."/>
        </authorList>
    </citation>
    <scope>NUCLEOTIDE SEQUENCE [LARGE SCALE GENOMIC DNA]</scope>
    <source>
        <strain evidence="1 2">JC645</strain>
    </source>
</reference>
<gene>
    <name evidence="1" type="ORF">FYK55_17545</name>
</gene>
<accession>A0A5M6D3A4</accession>
<evidence type="ECO:0000313" key="2">
    <source>
        <dbReference type="Proteomes" id="UP000324479"/>
    </source>
</evidence>
<organism evidence="1 2">
    <name type="scientific">Roseiconus nitratireducens</name>
    <dbReference type="NCBI Taxonomy" id="2605748"/>
    <lineage>
        <taxon>Bacteria</taxon>
        <taxon>Pseudomonadati</taxon>
        <taxon>Planctomycetota</taxon>
        <taxon>Planctomycetia</taxon>
        <taxon>Pirellulales</taxon>
        <taxon>Pirellulaceae</taxon>
        <taxon>Roseiconus</taxon>
    </lineage>
</organism>
<protein>
    <submittedName>
        <fullName evidence="1">Apolipoprotein acyltransferase</fullName>
    </submittedName>
</protein>
<dbReference type="AlphaFoldDB" id="A0A5M6D3A4"/>
<proteinExistence type="predicted"/>
<dbReference type="EMBL" id="VWOX01000010">
    <property type="protein sequence ID" value="KAA5541376.1"/>
    <property type="molecule type" value="Genomic_DNA"/>
</dbReference>
<dbReference type="GO" id="GO:0016746">
    <property type="term" value="F:acyltransferase activity"/>
    <property type="evidence" value="ECO:0007669"/>
    <property type="project" value="UniProtKB-KW"/>
</dbReference>
<dbReference type="RefSeq" id="WP_150077761.1">
    <property type="nucleotide sequence ID" value="NZ_VWOX01000010.1"/>
</dbReference>
<name>A0A5M6D3A4_9BACT</name>
<evidence type="ECO:0000313" key="1">
    <source>
        <dbReference type="EMBL" id="KAA5541376.1"/>
    </source>
</evidence>
<dbReference type="Proteomes" id="UP000324479">
    <property type="component" value="Unassembled WGS sequence"/>
</dbReference>
<keyword evidence="2" id="KW-1185">Reference proteome</keyword>
<keyword evidence="1" id="KW-0808">Transferase</keyword>